<evidence type="ECO:0000256" key="2">
    <source>
        <dbReference type="ARBA" id="ARBA00022485"/>
    </source>
</evidence>
<keyword evidence="4" id="KW-0408">Iron</keyword>
<evidence type="ECO:0000313" key="9">
    <source>
        <dbReference type="Proteomes" id="UP000320813"/>
    </source>
</evidence>
<dbReference type="InterPro" id="IPR004646">
    <property type="entry name" value="Fe-S_hydro-lyase_TtdA-typ_cat"/>
</dbReference>
<dbReference type="GO" id="GO:0004333">
    <property type="term" value="F:fumarate hydratase activity"/>
    <property type="evidence" value="ECO:0007669"/>
    <property type="project" value="UniProtKB-EC"/>
</dbReference>
<comment type="caution">
    <text evidence="8">The sequence shown here is derived from an EMBL/GenBank/DDBJ whole genome shotgun (WGS) entry which is preliminary data.</text>
</comment>
<dbReference type="AlphaFoldDB" id="A0A519BDP8"/>
<reference evidence="8 9" key="1">
    <citation type="submission" date="2019-01" db="EMBL/GenBank/DDBJ databases">
        <title>Insights into ecological role of a new deltaproteobacterial order Candidatus Sinidesulfobacterales (Sva0485) by metagenomics and metatranscriptomics.</title>
        <authorList>
            <person name="Tan S."/>
            <person name="Liu J."/>
            <person name="Fang Y."/>
            <person name="Hedlund B.P."/>
            <person name="Lian Z.H."/>
            <person name="Huang L.Y."/>
            <person name="Li J.T."/>
            <person name="Huang L.N."/>
            <person name="Li W.J."/>
            <person name="Jiang H.C."/>
            <person name="Dong H.L."/>
            <person name="Shu W.S."/>
        </authorList>
    </citation>
    <scope>NUCLEOTIDE SEQUENCE [LARGE SCALE GENOMIC DNA]</scope>
    <source>
        <strain evidence="8">AP3</strain>
    </source>
</reference>
<keyword evidence="6 8" id="KW-0456">Lyase</keyword>
<evidence type="ECO:0000256" key="4">
    <source>
        <dbReference type="ARBA" id="ARBA00023004"/>
    </source>
</evidence>
<evidence type="ECO:0000313" key="8">
    <source>
        <dbReference type="EMBL" id="RZD15401.1"/>
    </source>
</evidence>
<sequence>MRFITSEEISNTVKNLIINSSVSLPEDTYKGLKQAFEKEISESGKTVLRQILLNAEVAKTENKPLCQDTGLAVFFVEIGIDVAVKGRNLTDAINEGTRRGYSEGFLRKSTCDPLTRKNIGDNTPAIIHYEFTNGDKLKIMYAAKGGGSENMSGIKMMRPSDGKDGIMDFVVQIMQAAGPNPCPPNIIGVGIGGNFERSAILAKKSLFRKLGEKNNDQELDEMEKIILERINNIGTGPMGFGGICTALGVHIIKEPCHIASLPVAVNIECHSHRHAEITI</sequence>
<dbReference type="InterPro" id="IPR051208">
    <property type="entry name" value="Class-I_Fumarase/Tartrate_DH"/>
</dbReference>
<dbReference type="NCBIfam" id="TIGR00722">
    <property type="entry name" value="ttdA_fumA_fumB"/>
    <property type="match status" value="1"/>
</dbReference>
<evidence type="ECO:0000256" key="5">
    <source>
        <dbReference type="ARBA" id="ARBA00023014"/>
    </source>
</evidence>
<dbReference type="Pfam" id="PF05681">
    <property type="entry name" value="Fumerase"/>
    <property type="match status" value="1"/>
</dbReference>
<dbReference type="GO" id="GO:0046872">
    <property type="term" value="F:metal ion binding"/>
    <property type="evidence" value="ECO:0007669"/>
    <property type="project" value="UniProtKB-KW"/>
</dbReference>
<keyword evidence="3" id="KW-0479">Metal-binding</keyword>
<organism evidence="8 9">
    <name type="scientific">Candidatus Acidulodesulfobacterium ferriphilum</name>
    <dbReference type="NCBI Taxonomy" id="2597223"/>
    <lineage>
        <taxon>Bacteria</taxon>
        <taxon>Deltaproteobacteria</taxon>
        <taxon>Candidatus Acidulodesulfobacterales</taxon>
        <taxon>Candidatus Acidulodesulfobacterium</taxon>
    </lineage>
</organism>
<evidence type="ECO:0000256" key="1">
    <source>
        <dbReference type="ARBA" id="ARBA00008876"/>
    </source>
</evidence>
<comment type="similarity">
    <text evidence="1">Belongs to the class-I fumarase family.</text>
</comment>
<evidence type="ECO:0000256" key="6">
    <source>
        <dbReference type="ARBA" id="ARBA00023239"/>
    </source>
</evidence>
<dbReference type="EC" id="4.2.1.2" evidence="8"/>
<evidence type="ECO:0000259" key="7">
    <source>
        <dbReference type="Pfam" id="PF05681"/>
    </source>
</evidence>
<keyword evidence="2" id="KW-0004">4Fe-4S</keyword>
<dbReference type="NCBIfam" id="NF004885">
    <property type="entry name" value="PRK06246.1"/>
    <property type="match status" value="1"/>
</dbReference>
<dbReference type="Proteomes" id="UP000320813">
    <property type="component" value="Unassembled WGS sequence"/>
</dbReference>
<dbReference type="EMBL" id="SGBD01000001">
    <property type="protein sequence ID" value="RZD15401.1"/>
    <property type="molecule type" value="Genomic_DNA"/>
</dbReference>
<name>A0A519BDP8_9DELT</name>
<dbReference type="GO" id="GO:0051539">
    <property type="term" value="F:4 iron, 4 sulfur cluster binding"/>
    <property type="evidence" value="ECO:0007669"/>
    <property type="project" value="UniProtKB-KW"/>
</dbReference>
<keyword evidence="5" id="KW-0411">Iron-sulfur</keyword>
<proteinExistence type="inferred from homology"/>
<evidence type="ECO:0000256" key="3">
    <source>
        <dbReference type="ARBA" id="ARBA00022723"/>
    </source>
</evidence>
<protein>
    <submittedName>
        <fullName evidence="8">Fumarate hydratase</fullName>
        <ecNumber evidence="8">4.2.1.2</ecNumber>
    </submittedName>
</protein>
<feature type="domain" description="Fe-S hydro-lyase tartrate dehydratase alpha-type catalytic" evidence="7">
    <location>
        <begin position="11"/>
        <end position="277"/>
    </location>
</feature>
<dbReference type="PANTHER" id="PTHR30389">
    <property type="entry name" value="FUMARATE HYDRATASE-RELATED"/>
    <property type="match status" value="1"/>
</dbReference>
<accession>A0A519BDP8</accession>
<dbReference type="PANTHER" id="PTHR30389:SF17">
    <property type="entry name" value="L(+)-TARTRATE DEHYDRATASE SUBUNIT ALPHA-RELATED"/>
    <property type="match status" value="1"/>
</dbReference>
<gene>
    <name evidence="8" type="ORF">EVJ47_03780</name>
</gene>